<keyword evidence="1" id="KW-0732">Signal</keyword>
<dbReference type="GO" id="GO:0019856">
    <property type="term" value="P:pyrimidine nucleobase biosynthetic process"/>
    <property type="evidence" value="ECO:0007669"/>
    <property type="project" value="TreeGrafter"/>
</dbReference>
<dbReference type="Gene3D" id="3.40.50.300">
    <property type="entry name" value="P-loop containing nucleotide triphosphate hydrolases"/>
    <property type="match status" value="1"/>
</dbReference>
<organism evidence="3 4">
    <name type="scientific">Ensete ventricosum</name>
    <name type="common">Abyssinian banana</name>
    <name type="synonym">Musa ensete</name>
    <dbReference type="NCBI Taxonomy" id="4639"/>
    <lineage>
        <taxon>Eukaryota</taxon>
        <taxon>Viridiplantae</taxon>
        <taxon>Streptophyta</taxon>
        <taxon>Embryophyta</taxon>
        <taxon>Tracheophyta</taxon>
        <taxon>Spermatophyta</taxon>
        <taxon>Magnoliopsida</taxon>
        <taxon>Liliopsida</taxon>
        <taxon>Zingiberales</taxon>
        <taxon>Musaceae</taxon>
        <taxon>Ensete</taxon>
    </lineage>
</organism>
<evidence type="ECO:0000259" key="2">
    <source>
        <dbReference type="Pfam" id="PF06418"/>
    </source>
</evidence>
<dbReference type="GO" id="GO:0006241">
    <property type="term" value="P:CTP biosynthetic process"/>
    <property type="evidence" value="ECO:0007669"/>
    <property type="project" value="TreeGrafter"/>
</dbReference>
<feature type="domain" description="CTP synthase N-terminal" evidence="2">
    <location>
        <begin position="27"/>
        <end position="58"/>
    </location>
</feature>
<dbReference type="InterPro" id="IPR004468">
    <property type="entry name" value="CTP_synthase"/>
</dbReference>
<gene>
    <name evidence="3" type="ORF">B296_00007671</name>
</gene>
<comment type="caution">
    <text evidence="3">The sequence shown here is derived from an EMBL/GenBank/DDBJ whole genome shotgun (WGS) entry which is preliminary data.</text>
</comment>
<proteinExistence type="predicted"/>
<evidence type="ECO:0000313" key="3">
    <source>
        <dbReference type="EMBL" id="RRT82633.1"/>
    </source>
</evidence>
<name>A0A427B2D1_ENSVE</name>
<dbReference type="AlphaFoldDB" id="A0A427B2D1"/>
<reference evidence="3 4" key="1">
    <citation type="journal article" date="2014" name="Agronomy (Basel)">
        <title>A Draft Genome Sequence for Ensete ventricosum, the Drought-Tolerant Tree Against Hunger.</title>
        <authorList>
            <person name="Harrison J."/>
            <person name="Moore K.A."/>
            <person name="Paszkiewicz K."/>
            <person name="Jones T."/>
            <person name="Grant M."/>
            <person name="Ambacheew D."/>
            <person name="Muzemil S."/>
            <person name="Studholme D.J."/>
        </authorList>
    </citation>
    <scope>NUCLEOTIDE SEQUENCE [LARGE SCALE GENOMIC DNA]</scope>
</reference>
<dbReference type="Pfam" id="PF06418">
    <property type="entry name" value="CTP_synth_N"/>
    <property type="match status" value="1"/>
</dbReference>
<evidence type="ECO:0000256" key="1">
    <source>
        <dbReference type="SAM" id="SignalP"/>
    </source>
</evidence>
<feature type="signal peptide" evidence="1">
    <location>
        <begin position="1"/>
        <end position="28"/>
    </location>
</feature>
<dbReference type="GO" id="GO:0003883">
    <property type="term" value="F:CTP synthase activity"/>
    <property type="evidence" value="ECO:0007669"/>
    <property type="project" value="InterPro"/>
</dbReference>
<protein>
    <recommendedName>
        <fullName evidence="2">CTP synthase N-terminal domain-containing protein</fullName>
    </recommendedName>
</protein>
<sequence>MSIVMLRHFVSVLLSSRWSNAVYPATYADPYLNTDAGTMSPFEHGEVFVLDDGGEVKIAVDVIVWSPESVINKERRGDYLGKTVQVWDIESMPFIEALGQFSYRVGEKKCKGTYLLKILFFPTAYFPILLYKRGLSSCFGQGPVTSVWFMLVSYQFLKQLGSR</sequence>
<dbReference type="InterPro" id="IPR017456">
    <property type="entry name" value="CTP_synthase_N"/>
</dbReference>
<dbReference type="InterPro" id="IPR027417">
    <property type="entry name" value="P-loop_NTPase"/>
</dbReference>
<dbReference type="SUPFAM" id="SSF52540">
    <property type="entry name" value="P-loop containing nucleoside triphosphate hydrolases"/>
    <property type="match status" value="1"/>
</dbReference>
<dbReference type="EMBL" id="AMZH03000654">
    <property type="protein sequence ID" value="RRT82633.1"/>
    <property type="molecule type" value="Genomic_DNA"/>
</dbReference>
<evidence type="ECO:0000313" key="4">
    <source>
        <dbReference type="Proteomes" id="UP000287651"/>
    </source>
</evidence>
<dbReference type="PANTHER" id="PTHR11550">
    <property type="entry name" value="CTP SYNTHASE"/>
    <property type="match status" value="1"/>
</dbReference>
<dbReference type="PANTHER" id="PTHR11550:SF0">
    <property type="entry name" value="CTP SYNTHASE-RELATED"/>
    <property type="match status" value="1"/>
</dbReference>
<feature type="chain" id="PRO_5019556801" description="CTP synthase N-terminal domain-containing protein" evidence="1">
    <location>
        <begin position="29"/>
        <end position="163"/>
    </location>
</feature>
<dbReference type="Proteomes" id="UP000287651">
    <property type="component" value="Unassembled WGS sequence"/>
</dbReference>
<dbReference type="GO" id="GO:0042802">
    <property type="term" value="F:identical protein binding"/>
    <property type="evidence" value="ECO:0007669"/>
    <property type="project" value="TreeGrafter"/>
</dbReference>
<accession>A0A427B2D1</accession>